<comment type="similarity">
    <text evidence="2 8">Belongs to the class-V pyridoxal-phosphate-dependent aminotransferase family. Csd subfamily.</text>
</comment>
<dbReference type="InterPro" id="IPR015424">
    <property type="entry name" value="PyrdxlP-dep_Trfase"/>
</dbReference>
<dbReference type="GO" id="GO:0006534">
    <property type="term" value="P:cysteine metabolic process"/>
    <property type="evidence" value="ECO:0007669"/>
    <property type="project" value="UniProtKB-UniRule"/>
</dbReference>
<dbReference type="PANTHER" id="PTHR43586">
    <property type="entry name" value="CYSTEINE DESULFURASE"/>
    <property type="match status" value="1"/>
</dbReference>
<dbReference type="Gene3D" id="3.40.640.10">
    <property type="entry name" value="Type I PLP-dependent aspartate aminotransferase-like (Major domain)"/>
    <property type="match status" value="1"/>
</dbReference>
<sequence>MKNIVFEEIEAPSAQGGNILIDFNGLRQDFPILNQRVNDESLVYLDSAATSQKPQVVIDRLSHYYQWDNANVHRGVHTLAERATRKYEASRQRVADFIGAKSSKEVLFTRGTTTALNWVAQFAKTVLQPGDNVIISIMEHHSNIIPWQEACRQTGAELRYIYLKDDALDLADLKNKLTEQTKFVSLTHVSNVLGCVNPIKDIAALAHQFGAYVVVDGAQSVPHLAVDVQDINCDFLAFSGHKMLGPTGIGVLYGKEAILEKMPPIEFGGEMIDFVGEQEASWKALPWKFEAGTPNISGAIGLAQAISYLEHLGMSAIQKHEQELVDYLLPQLKGIDGLELYGPNNSQGRVAVFSFNLKGLHPHDVATALDYQGIAVRAGHHCAQPLLHYLGIESAVRASLYCYNTKEDCDKLIQAIRATKEFFNGTF</sequence>
<dbReference type="GO" id="GO:0030170">
    <property type="term" value="F:pyridoxal phosphate binding"/>
    <property type="evidence" value="ECO:0007669"/>
    <property type="project" value="UniProtKB-UniRule"/>
</dbReference>
<protein>
    <recommendedName>
        <fullName evidence="3 8">Cysteine desulfurase</fullName>
        <ecNumber evidence="3 8">2.8.1.7</ecNumber>
    </recommendedName>
</protein>
<evidence type="ECO:0000313" key="10">
    <source>
        <dbReference type="EMBL" id="SNV34523.1"/>
    </source>
</evidence>
<evidence type="ECO:0000256" key="3">
    <source>
        <dbReference type="ARBA" id="ARBA00012239"/>
    </source>
</evidence>
<evidence type="ECO:0000259" key="9">
    <source>
        <dbReference type="Pfam" id="PF00266"/>
    </source>
</evidence>
<dbReference type="InterPro" id="IPR020578">
    <property type="entry name" value="Aminotrans_V_PyrdxlP_BS"/>
</dbReference>
<comment type="function">
    <text evidence="8">Catalyzes the removal of elemental sulfur and selenium atoms from L-cysteine, L-cystine, L-selenocysteine, and L-selenocystine to produce L-alanine.</text>
</comment>
<evidence type="ECO:0000256" key="5">
    <source>
        <dbReference type="ARBA" id="ARBA00022898"/>
    </source>
</evidence>
<evidence type="ECO:0000256" key="7">
    <source>
        <dbReference type="RuleBase" id="RU004504"/>
    </source>
</evidence>
<comment type="catalytic activity">
    <reaction evidence="6 8">
        <text>(sulfur carrier)-H + L-cysteine = (sulfur carrier)-SH + L-alanine</text>
        <dbReference type="Rhea" id="RHEA:43892"/>
        <dbReference type="Rhea" id="RHEA-COMP:14737"/>
        <dbReference type="Rhea" id="RHEA-COMP:14739"/>
        <dbReference type="ChEBI" id="CHEBI:29917"/>
        <dbReference type="ChEBI" id="CHEBI:35235"/>
        <dbReference type="ChEBI" id="CHEBI:57972"/>
        <dbReference type="ChEBI" id="CHEBI:64428"/>
        <dbReference type="EC" id="2.8.1.7"/>
    </reaction>
</comment>
<dbReference type="InterPro" id="IPR016454">
    <property type="entry name" value="Cysteine_dSase"/>
</dbReference>
<dbReference type="Proteomes" id="UP000215144">
    <property type="component" value="Chromosome 1"/>
</dbReference>
<dbReference type="Gene3D" id="3.90.1150.10">
    <property type="entry name" value="Aspartate Aminotransferase, domain 1"/>
    <property type="match status" value="1"/>
</dbReference>
<dbReference type="InterPro" id="IPR015421">
    <property type="entry name" value="PyrdxlP-dep_Trfase_major"/>
</dbReference>
<dbReference type="PIRSF" id="PIRSF005572">
    <property type="entry name" value="NifS"/>
    <property type="match status" value="1"/>
</dbReference>
<reference evidence="10 11" key="1">
    <citation type="submission" date="2017-06" db="EMBL/GenBank/DDBJ databases">
        <authorList>
            <consortium name="Pathogen Informatics"/>
        </authorList>
    </citation>
    <scope>NUCLEOTIDE SEQUENCE [LARGE SCALE GENOMIC DNA]</scope>
    <source>
        <strain evidence="10 11">NCTC11291</strain>
    </source>
</reference>
<evidence type="ECO:0000313" key="11">
    <source>
        <dbReference type="Proteomes" id="UP000215144"/>
    </source>
</evidence>
<gene>
    <name evidence="10" type="primary">sufS</name>
    <name evidence="10" type="ORF">SAMEA4504048_00367</name>
</gene>
<dbReference type="GO" id="GO:0031071">
    <property type="term" value="F:cysteine desulfurase activity"/>
    <property type="evidence" value="ECO:0007669"/>
    <property type="project" value="UniProtKB-UniRule"/>
</dbReference>
<keyword evidence="5 8" id="KW-0663">Pyridoxal phosphate</keyword>
<dbReference type="PANTHER" id="PTHR43586:SF8">
    <property type="entry name" value="CYSTEINE DESULFURASE 1, CHLOROPLASTIC"/>
    <property type="match status" value="1"/>
</dbReference>
<name>A0A239WKT8_STRAI</name>
<dbReference type="InterPro" id="IPR015422">
    <property type="entry name" value="PyrdxlP-dep_Trfase_small"/>
</dbReference>
<dbReference type="PROSITE" id="PS00595">
    <property type="entry name" value="AA_TRANSFER_CLASS_5"/>
    <property type="match status" value="1"/>
</dbReference>
<evidence type="ECO:0000256" key="6">
    <source>
        <dbReference type="ARBA" id="ARBA00050776"/>
    </source>
</evidence>
<dbReference type="EC" id="2.8.1.7" evidence="3 8"/>
<dbReference type="InterPro" id="IPR010970">
    <property type="entry name" value="Cys_dSase_SufS"/>
</dbReference>
<dbReference type="SUPFAM" id="SSF53383">
    <property type="entry name" value="PLP-dependent transferases"/>
    <property type="match status" value="1"/>
</dbReference>
<dbReference type="EMBL" id="LT906454">
    <property type="protein sequence ID" value="SNV34523.1"/>
    <property type="molecule type" value="Genomic_DNA"/>
</dbReference>
<accession>A0A239WKT8</accession>
<comment type="cofactor">
    <cofactor evidence="1 7">
        <name>pyridoxal 5'-phosphate</name>
        <dbReference type="ChEBI" id="CHEBI:597326"/>
    </cofactor>
</comment>
<dbReference type="NCBIfam" id="TIGR01979">
    <property type="entry name" value="sufS"/>
    <property type="match status" value="1"/>
</dbReference>
<keyword evidence="4 8" id="KW-0808">Transferase</keyword>
<feature type="domain" description="Aminotransferase class V" evidence="9">
    <location>
        <begin position="43"/>
        <end position="412"/>
    </location>
</feature>
<dbReference type="KEGG" id="saco:SAME_00367"/>
<proteinExistence type="inferred from homology"/>
<evidence type="ECO:0000256" key="4">
    <source>
        <dbReference type="ARBA" id="ARBA00022679"/>
    </source>
</evidence>
<organism evidence="10 11">
    <name type="scientific">Streptococcus acidominimus</name>
    <dbReference type="NCBI Taxonomy" id="1326"/>
    <lineage>
        <taxon>Bacteria</taxon>
        <taxon>Bacillati</taxon>
        <taxon>Bacillota</taxon>
        <taxon>Bacilli</taxon>
        <taxon>Lactobacillales</taxon>
        <taxon>Streptococcaceae</taxon>
        <taxon>Streptococcus</taxon>
    </lineage>
</organism>
<dbReference type="AlphaFoldDB" id="A0A239WKT8"/>
<dbReference type="Pfam" id="PF00266">
    <property type="entry name" value="Aminotran_5"/>
    <property type="match status" value="1"/>
</dbReference>
<evidence type="ECO:0000256" key="8">
    <source>
        <dbReference type="RuleBase" id="RU004506"/>
    </source>
</evidence>
<evidence type="ECO:0000256" key="1">
    <source>
        <dbReference type="ARBA" id="ARBA00001933"/>
    </source>
</evidence>
<evidence type="ECO:0000256" key="2">
    <source>
        <dbReference type="ARBA" id="ARBA00010447"/>
    </source>
</evidence>
<dbReference type="InterPro" id="IPR000192">
    <property type="entry name" value="Aminotrans_V_dom"/>
</dbReference>
<dbReference type="CDD" id="cd06453">
    <property type="entry name" value="SufS_like"/>
    <property type="match status" value="1"/>
</dbReference>